<reference evidence="2 3" key="1">
    <citation type="submission" date="2020-10" db="EMBL/GenBank/DDBJ databases">
        <title>Connecting structure to function with the recovery of over 1000 high-quality activated sludge metagenome-assembled genomes encoding full-length rRNA genes using long-read sequencing.</title>
        <authorList>
            <person name="Singleton C.M."/>
            <person name="Petriglieri F."/>
            <person name="Kristensen J.M."/>
            <person name="Kirkegaard R.H."/>
            <person name="Michaelsen T.Y."/>
            <person name="Andersen M.H."/>
            <person name="Karst S.M."/>
            <person name="Dueholm M.S."/>
            <person name="Nielsen P.H."/>
            <person name="Albertsen M."/>
        </authorList>
    </citation>
    <scope>NUCLEOTIDE SEQUENCE [LARGE SCALE GENOMIC DNA]</scope>
    <source>
        <strain evidence="2">OdNE_18-Q3-R46-58_MAXAC.008</strain>
    </source>
</reference>
<gene>
    <name evidence="2" type="ORF">IPN91_08290</name>
</gene>
<keyword evidence="1" id="KW-1133">Transmembrane helix</keyword>
<feature type="transmembrane region" description="Helical" evidence="1">
    <location>
        <begin position="39"/>
        <end position="60"/>
    </location>
</feature>
<keyword evidence="1" id="KW-0812">Transmembrane</keyword>
<dbReference type="EMBL" id="JADKCH010000007">
    <property type="protein sequence ID" value="MBK8572631.1"/>
    <property type="molecule type" value="Genomic_DNA"/>
</dbReference>
<comment type="caution">
    <text evidence="2">The sequence shown here is derived from an EMBL/GenBank/DDBJ whole genome shotgun (WGS) entry which is preliminary data.</text>
</comment>
<name>A0A936K622_9BACT</name>
<protein>
    <submittedName>
        <fullName evidence="2">DUF2834 domain-containing protein</fullName>
    </submittedName>
</protein>
<evidence type="ECO:0000313" key="2">
    <source>
        <dbReference type="EMBL" id="MBK8572631.1"/>
    </source>
</evidence>
<accession>A0A936K622</accession>
<feature type="transmembrane region" description="Helical" evidence="1">
    <location>
        <begin position="72"/>
        <end position="91"/>
    </location>
</feature>
<evidence type="ECO:0000313" key="3">
    <source>
        <dbReference type="Proteomes" id="UP000709959"/>
    </source>
</evidence>
<evidence type="ECO:0000256" key="1">
    <source>
        <dbReference type="SAM" id="Phobius"/>
    </source>
</evidence>
<dbReference type="Proteomes" id="UP000709959">
    <property type="component" value="Unassembled WGS sequence"/>
</dbReference>
<sequence length="99" mass="10701">MSMRLALLLGVTTLFGLLTGVALLDVGYLGILLPHFRSWGAGQVLADLVIMCALGCLWMVRDARGRGLQAWPFVLLTVVAGSFGPLSYLIVRELKDLKA</sequence>
<dbReference type="AlphaFoldDB" id="A0A936K622"/>
<keyword evidence="1" id="KW-0472">Membrane</keyword>
<proteinExistence type="predicted"/>
<organism evidence="2 3">
    <name type="scientific">Candidatus Geothrix odensensis</name>
    <dbReference type="NCBI Taxonomy" id="2954440"/>
    <lineage>
        <taxon>Bacteria</taxon>
        <taxon>Pseudomonadati</taxon>
        <taxon>Acidobacteriota</taxon>
        <taxon>Holophagae</taxon>
        <taxon>Holophagales</taxon>
        <taxon>Holophagaceae</taxon>
        <taxon>Geothrix</taxon>
    </lineage>
</organism>